<dbReference type="EMBL" id="GHBP01004678">
    <property type="protein sequence ID" value="NDJ93707.1"/>
    <property type="molecule type" value="Transcribed_RNA"/>
</dbReference>
<organism evidence="2">
    <name type="scientific">Henneguya salminicola</name>
    <name type="common">Myxosporean</name>
    <dbReference type="NCBI Taxonomy" id="69463"/>
    <lineage>
        <taxon>Eukaryota</taxon>
        <taxon>Metazoa</taxon>
        <taxon>Cnidaria</taxon>
        <taxon>Myxozoa</taxon>
        <taxon>Myxosporea</taxon>
        <taxon>Bivalvulida</taxon>
        <taxon>Platysporina</taxon>
        <taxon>Myxobolidae</taxon>
        <taxon>Henneguya</taxon>
    </lineage>
</organism>
<feature type="non-terminal residue" evidence="2">
    <location>
        <position position="252"/>
    </location>
</feature>
<evidence type="ECO:0000313" key="2">
    <source>
        <dbReference type="EMBL" id="NDJ93707.1"/>
    </source>
</evidence>
<dbReference type="SMART" id="SM00721">
    <property type="entry name" value="BAR"/>
    <property type="match status" value="1"/>
</dbReference>
<feature type="domain" description="BAR" evidence="1">
    <location>
        <begin position="30"/>
        <end position="252"/>
    </location>
</feature>
<name>A0A6G3MI70_HENSL</name>
<dbReference type="InterPro" id="IPR004148">
    <property type="entry name" value="BAR_dom"/>
</dbReference>
<dbReference type="GO" id="GO:0005737">
    <property type="term" value="C:cytoplasm"/>
    <property type="evidence" value="ECO:0007669"/>
    <property type="project" value="InterPro"/>
</dbReference>
<reference evidence="2" key="1">
    <citation type="submission" date="2018-11" db="EMBL/GenBank/DDBJ databases">
        <title>Henneguya salminicola genome and transcriptome.</title>
        <authorList>
            <person name="Yahalomi D."/>
            <person name="Atkinson S.D."/>
            <person name="Neuhof M."/>
            <person name="Chang E.S."/>
            <person name="Philippe H."/>
            <person name="Cartwright P."/>
            <person name="Bartholomew J.L."/>
            <person name="Huchon D."/>
        </authorList>
    </citation>
    <scope>NUCLEOTIDE SEQUENCE</scope>
    <source>
        <strain evidence="2">Hz1</strain>
        <tissue evidence="2">Whole</tissue>
    </source>
</reference>
<evidence type="ECO:0000259" key="1">
    <source>
        <dbReference type="SMART" id="SM00721"/>
    </source>
</evidence>
<dbReference type="AlphaFoldDB" id="A0A6G3MI70"/>
<dbReference type="Gene3D" id="1.20.1270.60">
    <property type="entry name" value="Arfaptin homology (AH) domain/BAR domain"/>
    <property type="match status" value="1"/>
</dbReference>
<proteinExistence type="predicted"/>
<accession>A0A6G3MI70</accession>
<dbReference type="Pfam" id="PF03114">
    <property type="entry name" value="BAR"/>
    <property type="match status" value="1"/>
</dbReference>
<dbReference type="InterPro" id="IPR027267">
    <property type="entry name" value="AH/BAR_dom_sf"/>
</dbReference>
<protein>
    <submittedName>
        <fullName evidence="2">Endophilin-B1 (Trinotate prediction)</fullName>
    </submittedName>
</protein>
<dbReference type="SUPFAM" id="SSF103657">
    <property type="entry name" value="BAR/IMD domain-like"/>
    <property type="match status" value="1"/>
</dbReference>
<sequence>MSEEKNRSNSELEKAGETISAFANTAFSAGLKFMNRVVQKTEVALGTSEATPIDQTTEELLARSESVRSCISDLIDRIEAFIEPDPLKKGATKLMSMVGPSSKIPSSVTQIKEISDCMFTHAQKLPTNTTFWQALTSCGTSFKETAMKQHELVTEMGTKVLTPLHSMMDNEYRIITNTKDRLMNTRLDLDSLKNKQRRNYEDVSLNAECRKLNSDFDMIKIELQSQLDDFCGAQGQAKLSFILNNLTEILKN</sequence>
<dbReference type="OrthoDB" id="14167at2759"/>